<dbReference type="CDD" id="cd01065">
    <property type="entry name" value="NAD_bind_Shikimate_DH"/>
    <property type="match status" value="1"/>
</dbReference>
<dbReference type="Pfam" id="PF08501">
    <property type="entry name" value="Shikimate_dh_N"/>
    <property type="match status" value="1"/>
</dbReference>
<keyword evidence="5" id="KW-1185">Reference proteome</keyword>
<dbReference type="GO" id="GO:0009073">
    <property type="term" value="P:aromatic amino acid family biosynthetic process"/>
    <property type="evidence" value="ECO:0007669"/>
    <property type="project" value="UniProtKB-KW"/>
</dbReference>
<evidence type="ECO:0000256" key="1">
    <source>
        <dbReference type="ARBA" id="ARBA00004871"/>
    </source>
</evidence>
<accession>A0A7G9S5I4</accession>
<gene>
    <name evidence="4" type="ORF">H9L06_01680</name>
</gene>
<evidence type="ECO:0000259" key="3">
    <source>
        <dbReference type="Pfam" id="PF08501"/>
    </source>
</evidence>
<dbReference type="GO" id="GO:0009423">
    <property type="term" value="P:chorismate biosynthetic process"/>
    <property type="evidence" value="ECO:0007669"/>
    <property type="project" value="TreeGrafter"/>
</dbReference>
<dbReference type="GO" id="GO:0004764">
    <property type="term" value="F:shikimate 3-dehydrogenase (NADP+) activity"/>
    <property type="evidence" value="ECO:0007669"/>
    <property type="project" value="InterPro"/>
</dbReference>
<dbReference type="Proteomes" id="UP000515934">
    <property type="component" value="Chromosome"/>
</dbReference>
<comment type="pathway">
    <text evidence="1">Metabolic intermediate biosynthesis; chorismate biosynthesis; chorismate from D-erythrose 4-phosphate and phosphoenolpyruvate: step 4/7.</text>
</comment>
<dbReference type="InterPro" id="IPR046346">
    <property type="entry name" value="Aminoacid_DH-like_N_sf"/>
</dbReference>
<evidence type="ECO:0000313" key="4">
    <source>
        <dbReference type="EMBL" id="QNN63109.1"/>
    </source>
</evidence>
<dbReference type="EMBL" id="CP060716">
    <property type="protein sequence ID" value="QNN63109.1"/>
    <property type="molecule type" value="Genomic_DNA"/>
</dbReference>
<dbReference type="Gene3D" id="3.40.50.720">
    <property type="entry name" value="NAD(P)-binding Rossmann-like Domain"/>
    <property type="match status" value="1"/>
</dbReference>
<dbReference type="Gene3D" id="3.40.50.10860">
    <property type="entry name" value="Leucine Dehydrogenase, chain A, domain 1"/>
    <property type="match status" value="1"/>
</dbReference>
<protein>
    <submittedName>
        <fullName evidence="4">Shikimate dehydrogenase</fullName>
    </submittedName>
</protein>
<dbReference type="GO" id="GO:0005829">
    <property type="term" value="C:cytosol"/>
    <property type="evidence" value="ECO:0007669"/>
    <property type="project" value="TreeGrafter"/>
</dbReference>
<dbReference type="RefSeq" id="WP_187555577.1">
    <property type="nucleotide sequence ID" value="NZ_CP060716.1"/>
</dbReference>
<evidence type="ECO:0000313" key="5">
    <source>
        <dbReference type="Proteomes" id="UP000515934"/>
    </source>
</evidence>
<dbReference type="SUPFAM" id="SSF53223">
    <property type="entry name" value="Aminoacid dehydrogenase-like, N-terminal domain"/>
    <property type="match status" value="1"/>
</dbReference>
<proteinExistence type="predicted"/>
<keyword evidence="2" id="KW-0057">Aromatic amino acid biosynthesis</keyword>
<dbReference type="InterPro" id="IPR022893">
    <property type="entry name" value="Shikimate_DH_fam"/>
</dbReference>
<organism evidence="4 5">
    <name type="scientific">Leucobacter denitrificans</name>
    <dbReference type="NCBI Taxonomy" id="683042"/>
    <lineage>
        <taxon>Bacteria</taxon>
        <taxon>Bacillati</taxon>
        <taxon>Actinomycetota</taxon>
        <taxon>Actinomycetes</taxon>
        <taxon>Micrococcales</taxon>
        <taxon>Microbacteriaceae</taxon>
        <taxon>Leucobacter</taxon>
    </lineage>
</organism>
<feature type="domain" description="Shikimate dehydrogenase substrate binding N-terminal" evidence="3">
    <location>
        <begin position="21"/>
        <end position="102"/>
    </location>
</feature>
<name>A0A7G9S5I4_9MICO</name>
<dbReference type="SUPFAM" id="SSF51735">
    <property type="entry name" value="NAD(P)-binding Rossmann-fold domains"/>
    <property type="match status" value="1"/>
</dbReference>
<sequence length="289" mass="30596">MTERGLSDEELRRPAPAQLAVLGQPISHSKSPVIHRAAYSALDLPWEYEAIECGESHLADFLSSRGPEWRGFSLTMPLKDEARRLAAVVDPVAEESGVVNTLLRLTDRAGKPQWAGFNTDVAGLAAAIRRAGLDATHTVVLGAGATATSAVLAARDLGAQSVTVSARRTEAADAVVQRFPDLAQAMPLGSIPDDGSTLVISTLPGPAGASVQLPAELFSVPLFDVAYDPWPSPLAQRWREAGGEAYAGLEMLVEQALVQIRIFVQGDPNTALENEQAVLDEMRAVSVGG</sequence>
<keyword evidence="2" id="KW-0028">Amino-acid biosynthesis</keyword>
<reference evidence="4 5" key="1">
    <citation type="submission" date="2020-08" db="EMBL/GenBank/DDBJ databases">
        <title>Genome sequence of Leucobacter denitrificans KACC 14055T.</title>
        <authorList>
            <person name="Hyun D.-W."/>
            <person name="Bae J.-W."/>
        </authorList>
    </citation>
    <scope>NUCLEOTIDE SEQUENCE [LARGE SCALE GENOMIC DNA]</scope>
    <source>
        <strain evidence="4 5">KACC 14055</strain>
    </source>
</reference>
<dbReference type="KEGG" id="ldn:H9L06_01680"/>
<dbReference type="GO" id="GO:0050661">
    <property type="term" value="F:NADP binding"/>
    <property type="evidence" value="ECO:0007669"/>
    <property type="project" value="TreeGrafter"/>
</dbReference>
<dbReference type="PANTHER" id="PTHR21089:SF1">
    <property type="entry name" value="BIFUNCTIONAL 3-DEHYDROQUINATE DEHYDRATASE_SHIKIMATE DEHYDROGENASE, CHLOROPLASTIC"/>
    <property type="match status" value="1"/>
</dbReference>
<evidence type="ECO:0000256" key="2">
    <source>
        <dbReference type="ARBA" id="ARBA00023141"/>
    </source>
</evidence>
<dbReference type="PANTHER" id="PTHR21089">
    <property type="entry name" value="SHIKIMATE DEHYDROGENASE"/>
    <property type="match status" value="1"/>
</dbReference>
<dbReference type="InterPro" id="IPR036291">
    <property type="entry name" value="NAD(P)-bd_dom_sf"/>
</dbReference>
<dbReference type="GO" id="GO:0019632">
    <property type="term" value="P:shikimate metabolic process"/>
    <property type="evidence" value="ECO:0007669"/>
    <property type="project" value="TreeGrafter"/>
</dbReference>
<dbReference type="AlphaFoldDB" id="A0A7G9S5I4"/>
<dbReference type="InterPro" id="IPR013708">
    <property type="entry name" value="Shikimate_DH-bd_N"/>
</dbReference>